<evidence type="ECO:0000313" key="2">
    <source>
        <dbReference type="EMBL" id="KAK4141639.1"/>
    </source>
</evidence>
<gene>
    <name evidence="2" type="ORF">C8A04DRAFT_38916</name>
</gene>
<dbReference type="RefSeq" id="XP_062635010.1">
    <property type="nucleotide sequence ID" value="XM_062784390.1"/>
</dbReference>
<dbReference type="Proteomes" id="UP001302676">
    <property type="component" value="Unassembled WGS sequence"/>
</dbReference>
<name>A0AAN6ZL55_9PEZI</name>
<accession>A0AAN6ZL55</accession>
<dbReference type="AlphaFoldDB" id="A0AAN6ZL55"/>
<feature type="region of interest" description="Disordered" evidence="1">
    <location>
        <begin position="368"/>
        <end position="394"/>
    </location>
</feature>
<comment type="caution">
    <text evidence="2">The sequence shown here is derived from an EMBL/GenBank/DDBJ whole genome shotgun (WGS) entry which is preliminary data.</text>
</comment>
<proteinExistence type="predicted"/>
<keyword evidence="3" id="KW-1185">Reference proteome</keyword>
<reference evidence="2" key="2">
    <citation type="submission" date="2023-05" db="EMBL/GenBank/DDBJ databases">
        <authorList>
            <consortium name="Lawrence Berkeley National Laboratory"/>
            <person name="Steindorff A."/>
            <person name="Hensen N."/>
            <person name="Bonometti L."/>
            <person name="Westerberg I."/>
            <person name="Brannstrom I.O."/>
            <person name="Guillou S."/>
            <person name="Cros-Aarteil S."/>
            <person name="Calhoun S."/>
            <person name="Haridas S."/>
            <person name="Kuo A."/>
            <person name="Mondo S."/>
            <person name="Pangilinan J."/>
            <person name="Riley R."/>
            <person name="Labutti K."/>
            <person name="Andreopoulos B."/>
            <person name="Lipzen A."/>
            <person name="Chen C."/>
            <person name="Yanf M."/>
            <person name="Daum C."/>
            <person name="Ng V."/>
            <person name="Clum A."/>
            <person name="Ohm R."/>
            <person name="Martin F."/>
            <person name="Silar P."/>
            <person name="Natvig D."/>
            <person name="Lalanne C."/>
            <person name="Gautier V."/>
            <person name="Ament-Velasquez S.L."/>
            <person name="Kruys A."/>
            <person name="Hutchinson M.I."/>
            <person name="Powell A.J."/>
            <person name="Barry K."/>
            <person name="Miller A.N."/>
            <person name="Grigoriev I.V."/>
            <person name="Debuchy R."/>
            <person name="Gladieux P."/>
            <person name="Thoren M.H."/>
            <person name="Johannesson H."/>
        </authorList>
    </citation>
    <scope>NUCLEOTIDE SEQUENCE</scope>
    <source>
        <strain evidence="2">CBS 141.50</strain>
    </source>
</reference>
<protein>
    <submittedName>
        <fullName evidence="2">Uncharacterized protein</fullName>
    </submittedName>
</protein>
<sequence length="394" mass="44703">MFSTTTRSPGLVRAAGSQAWLPIRNGAVSRCFSTTPAQRAPHIITFQESSTPELAELLDKYRQMIILPTYLSPEQRRKIYKPKIRKYLEHDPVLMEIDGVEHKFRYRSQVADLPSTKHTFGQVLHLTETPADFQNIPPLLEGFVRAGRKLDGSYYHRLIRKAAKHGHMQMILDFIQAAKRYGLKLNRSERINEVLVYLQWPAILSGWEVEATEKALRQVKLVINILETDLAHEPKNPIDEGAYPYFRDPQVLAARLHMEAARAVHLRGGKDEHGQVAKYAQQLVTLWPEGYGLLDLQPLEAYQGKSANMRYLLDRNAFLFYASPVLNGLGLAAQVVDPGLAMQLQNRADKVEGEIRIALADEKRNKEGRGARMYDSIFNPQPPRAEEEASAGEE</sequence>
<evidence type="ECO:0000256" key="1">
    <source>
        <dbReference type="SAM" id="MobiDB-lite"/>
    </source>
</evidence>
<organism evidence="2 3">
    <name type="scientific">Dichotomopilus funicola</name>
    <dbReference type="NCBI Taxonomy" id="1934379"/>
    <lineage>
        <taxon>Eukaryota</taxon>
        <taxon>Fungi</taxon>
        <taxon>Dikarya</taxon>
        <taxon>Ascomycota</taxon>
        <taxon>Pezizomycotina</taxon>
        <taxon>Sordariomycetes</taxon>
        <taxon>Sordariomycetidae</taxon>
        <taxon>Sordariales</taxon>
        <taxon>Chaetomiaceae</taxon>
        <taxon>Dichotomopilus</taxon>
    </lineage>
</organism>
<dbReference type="GeneID" id="87821003"/>
<dbReference type="EMBL" id="MU853608">
    <property type="protein sequence ID" value="KAK4141639.1"/>
    <property type="molecule type" value="Genomic_DNA"/>
</dbReference>
<evidence type="ECO:0000313" key="3">
    <source>
        <dbReference type="Proteomes" id="UP001302676"/>
    </source>
</evidence>
<reference evidence="2" key="1">
    <citation type="journal article" date="2023" name="Mol. Phylogenet. Evol.">
        <title>Genome-scale phylogeny and comparative genomics of the fungal order Sordariales.</title>
        <authorList>
            <person name="Hensen N."/>
            <person name="Bonometti L."/>
            <person name="Westerberg I."/>
            <person name="Brannstrom I.O."/>
            <person name="Guillou S."/>
            <person name="Cros-Aarteil S."/>
            <person name="Calhoun S."/>
            <person name="Haridas S."/>
            <person name="Kuo A."/>
            <person name="Mondo S."/>
            <person name="Pangilinan J."/>
            <person name="Riley R."/>
            <person name="LaButti K."/>
            <person name="Andreopoulos B."/>
            <person name="Lipzen A."/>
            <person name="Chen C."/>
            <person name="Yan M."/>
            <person name="Daum C."/>
            <person name="Ng V."/>
            <person name="Clum A."/>
            <person name="Steindorff A."/>
            <person name="Ohm R.A."/>
            <person name="Martin F."/>
            <person name="Silar P."/>
            <person name="Natvig D.O."/>
            <person name="Lalanne C."/>
            <person name="Gautier V."/>
            <person name="Ament-Velasquez S.L."/>
            <person name="Kruys A."/>
            <person name="Hutchinson M.I."/>
            <person name="Powell A.J."/>
            <person name="Barry K."/>
            <person name="Miller A.N."/>
            <person name="Grigoriev I.V."/>
            <person name="Debuchy R."/>
            <person name="Gladieux P."/>
            <person name="Hiltunen Thoren M."/>
            <person name="Johannesson H."/>
        </authorList>
    </citation>
    <scope>NUCLEOTIDE SEQUENCE</scope>
    <source>
        <strain evidence="2">CBS 141.50</strain>
    </source>
</reference>